<sequence>MTLRWEMSEMGKRNIEEIETLRKENDKHKKHGHLPTNEGLGCRDPRCLVTRGDDMRSKTERHCLEKPWLRKHPFMDGIIDTPLPIGWRNLSLDKYDDTTNLDEHINAYVTHVNLFTNDDVIIYQVSSTSLKGAVLNWYTRLPPT</sequence>
<evidence type="ECO:0008006" key="3">
    <source>
        <dbReference type="Google" id="ProtNLM"/>
    </source>
</evidence>
<protein>
    <recommendedName>
        <fullName evidence="3">Retrotransposon gag domain-containing protein</fullName>
    </recommendedName>
</protein>
<accession>A0A371HJL5</accession>
<dbReference type="Proteomes" id="UP000257109">
    <property type="component" value="Unassembled WGS sequence"/>
</dbReference>
<comment type="caution">
    <text evidence="1">The sequence shown here is derived from an EMBL/GenBank/DDBJ whole genome shotgun (WGS) entry which is preliminary data.</text>
</comment>
<name>A0A371HJL5_MUCPR</name>
<proteinExistence type="predicted"/>
<evidence type="ECO:0000313" key="2">
    <source>
        <dbReference type="Proteomes" id="UP000257109"/>
    </source>
</evidence>
<feature type="non-terminal residue" evidence="1">
    <location>
        <position position="1"/>
    </location>
</feature>
<evidence type="ECO:0000313" key="1">
    <source>
        <dbReference type="EMBL" id="RDY02976.1"/>
    </source>
</evidence>
<keyword evidence="2" id="KW-1185">Reference proteome</keyword>
<dbReference type="AlphaFoldDB" id="A0A371HJL5"/>
<reference evidence="1" key="1">
    <citation type="submission" date="2018-05" db="EMBL/GenBank/DDBJ databases">
        <title>Draft genome of Mucuna pruriens seed.</title>
        <authorList>
            <person name="Nnadi N.E."/>
            <person name="Vos R."/>
            <person name="Hasami M.H."/>
            <person name="Devisetty U.K."/>
            <person name="Aguiy J.C."/>
        </authorList>
    </citation>
    <scope>NUCLEOTIDE SEQUENCE [LARGE SCALE GENOMIC DNA]</scope>
    <source>
        <strain evidence="1">JCA_2017</strain>
    </source>
</reference>
<gene>
    <name evidence="1" type="ORF">CR513_13502</name>
</gene>
<organism evidence="1 2">
    <name type="scientific">Mucuna pruriens</name>
    <name type="common">Velvet bean</name>
    <name type="synonym">Dolichos pruriens</name>
    <dbReference type="NCBI Taxonomy" id="157652"/>
    <lineage>
        <taxon>Eukaryota</taxon>
        <taxon>Viridiplantae</taxon>
        <taxon>Streptophyta</taxon>
        <taxon>Embryophyta</taxon>
        <taxon>Tracheophyta</taxon>
        <taxon>Spermatophyta</taxon>
        <taxon>Magnoliopsida</taxon>
        <taxon>eudicotyledons</taxon>
        <taxon>Gunneridae</taxon>
        <taxon>Pentapetalae</taxon>
        <taxon>rosids</taxon>
        <taxon>fabids</taxon>
        <taxon>Fabales</taxon>
        <taxon>Fabaceae</taxon>
        <taxon>Papilionoideae</taxon>
        <taxon>50 kb inversion clade</taxon>
        <taxon>NPAAA clade</taxon>
        <taxon>indigoferoid/millettioid clade</taxon>
        <taxon>Phaseoleae</taxon>
        <taxon>Mucuna</taxon>
    </lineage>
</organism>
<dbReference type="EMBL" id="QJKJ01002420">
    <property type="protein sequence ID" value="RDY02976.1"/>
    <property type="molecule type" value="Genomic_DNA"/>
</dbReference>